<dbReference type="InterPro" id="IPR014710">
    <property type="entry name" value="RmlC-like_jellyroll"/>
</dbReference>
<dbReference type="PANTHER" id="PTHR40943">
    <property type="entry name" value="CYTOPLASMIC PROTEIN-RELATED"/>
    <property type="match status" value="1"/>
</dbReference>
<dbReference type="PANTHER" id="PTHR40943:SF1">
    <property type="entry name" value="CYTOPLASMIC PROTEIN"/>
    <property type="match status" value="1"/>
</dbReference>
<dbReference type="PATRIC" id="fig|1526658.3.peg.549"/>
<organism evidence="2 3">
    <name type="scientific">Bosea vaviloviae</name>
    <dbReference type="NCBI Taxonomy" id="1526658"/>
    <lineage>
        <taxon>Bacteria</taxon>
        <taxon>Pseudomonadati</taxon>
        <taxon>Pseudomonadota</taxon>
        <taxon>Alphaproteobacteria</taxon>
        <taxon>Hyphomicrobiales</taxon>
        <taxon>Boseaceae</taxon>
        <taxon>Bosea</taxon>
    </lineage>
</organism>
<evidence type="ECO:0000313" key="3">
    <source>
        <dbReference type="Proteomes" id="UP000037822"/>
    </source>
</evidence>
<dbReference type="InterPro" id="IPR008579">
    <property type="entry name" value="UGlyAH_Cupin_dom"/>
</dbReference>
<keyword evidence="3" id="KW-1185">Reference proteome</keyword>
<sequence>MLHRASGGSSSPSIAGATLGLADPFAARREVAWMIPAAAAGCVGFDGTVDVASFPHTETMIVLSGALTVSVDGAAALTIMSGSGVVVARGTRLRIAAAAGTRWAFYAATAGTGATPGVTLLDAGAALAPSAAPPANVLIGPAPDCRSFNAYTETGANLRAGLWDSTPYARVSRPHKLSELMHILQGSVDLTGEDGTVFTVAQGDTVMVPQGAPCAWDSRVHVAKFYVVQEAVA</sequence>
<feature type="domain" description="(S)-ureidoglycine aminohydrolase cupin" evidence="1">
    <location>
        <begin position="158"/>
        <end position="226"/>
    </location>
</feature>
<name>A0A0N0MA31_9HYPH</name>
<gene>
    <name evidence="2" type="ORF">AE618_19910</name>
</gene>
<dbReference type="InterPro" id="IPR011051">
    <property type="entry name" value="RmlC_Cupin_sf"/>
</dbReference>
<dbReference type="AlphaFoldDB" id="A0A0N0MA31"/>
<dbReference type="Proteomes" id="UP000037822">
    <property type="component" value="Unassembled WGS sequence"/>
</dbReference>
<dbReference type="Pfam" id="PF05899">
    <property type="entry name" value="Cupin_3"/>
    <property type="match status" value="1"/>
</dbReference>
<proteinExistence type="predicted"/>
<accession>A0A0N0MA31</accession>
<comment type="caution">
    <text evidence="2">The sequence shown here is derived from an EMBL/GenBank/DDBJ whole genome shotgun (WGS) entry which is preliminary data.</text>
</comment>
<protein>
    <recommendedName>
        <fullName evidence="1">(S)-ureidoglycine aminohydrolase cupin domain-containing protein</fullName>
    </recommendedName>
</protein>
<dbReference type="Gene3D" id="2.60.120.10">
    <property type="entry name" value="Jelly Rolls"/>
    <property type="match status" value="2"/>
</dbReference>
<dbReference type="SUPFAM" id="SSF51182">
    <property type="entry name" value="RmlC-like cupins"/>
    <property type="match status" value="1"/>
</dbReference>
<evidence type="ECO:0000259" key="1">
    <source>
        <dbReference type="Pfam" id="PF05899"/>
    </source>
</evidence>
<reference evidence="2 3" key="1">
    <citation type="submission" date="2015-07" db="EMBL/GenBank/DDBJ databases">
        <title>Whole genome sequencing of Bosea vaviloviae isolated from cave pool.</title>
        <authorList>
            <person name="Tan N.E.H."/>
            <person name="Lee Y.P."/>
            <person name="Gan H.M."/>
            <person name="Barton H."/>
            <person name="Savka M.A."/>
        </authorList>
    </citation>
    <scope>NUCLEOTIDE SEQUENCE [LARGE SCALE GENOMIC DNA]</scope>
    <source>
        <strain evidence="2 3">SD260</strain>
    </source>
</reference>
<evidence type="ECO:0000313" key="2">
    <source>
        <dbReference type="EMBL" id="KPH79127.1"/>
    </source>
</evidence>
<dbReference type="EMBL" id="LGSZ01000052">
    <property type="protein sequence ID" value="KPH79127.1"/>
    <property type="molecule type" value="Genomic_DNA"/>
</dbReference>